<accession>A0A9P7VFZ8</accession>
<dbReference type="EMBL" id="MU250582">
    <property type="protein sequence ID" value="KAG7439855.1"/>
    <property type="molecule type" value="Genomic_DNA"/>
</dbReference>
<dbReference type="GeneID" id="66104168"/>
<reference evidence="2" key="1">
    <citation type="submission" date="2020-11" db="EMBL/GenBank/DDBJ databases">
        <title>Adaptations for nitrogen fixation in a non-lichenized fungal sporocarp promotes dispersal by wood-feeding termites.</title>
        <authorList>
            <consortium name="DOE Joint Genome Institute"/>
            <person name="Koch R.A."/>
            <person name="Yoon G."/>
            <person name="Arayal U."/>
            <person name="Lail K."/>
            <person name="Amirebrahimi M."/>
            <person name="Labutti K."/>
            <person name="Lipzen A."/>
            <person name="Riley R."/>
            <person name="Barry K."/>
            <person name="Henrissat B."/>
            <person name="Grigoriev I.V."/>
            <person name="Herr J.R."/>
            <person name="Aime M.C."/>
        </authorList>
    </citation>
    <scope>NUCLEOTIDE SEQUENCE</scope>
    <source>
        <strain evidence="2">MCA 3950</strain>
    </source>
</reference>
<keyword evidence="3" id="KW-1185">Reference proteome</keyword>
<name>A0A9P7VFZ8_9AGAR</name>
<sequence length="78" mass="8838">MARLMTRDPDGLQQRTIMRRSPSRDNGPRRATFPSNRRRFEPLLLGSALLTGFSNITNRTDYGAPSPTFDSLLSINTR</sequence>
<feature type="compositionally biased region" description="Basic and acidic residues" evidence="1">
    <location>
        <begin position="1"/>
        <end position="10"/>
    </location>
</feature>
<dbReference type="RefSeq" id="XP_043033355.1">
    <property type="nucleotide sequence ID" value="XM_043181872.1"/>
</dbReference>
<evidence type="ECO:0000313" key="3">
    <source>
        <dbReference type="Proteomes" id="UP000812287"/>
    </source>
</evidence>
<gene>
    <name evidence="2" type="ORF">BT62DRAFT_687001</name>
</gene>
<comment type="caution">
    <text evidence="2">The sequence shown here is derived from an EMBL/GenBank/DDBJ whole genome shotgun (WGS) entry which is preliminary data.</text>
</comment>
<dbReference type="AlphaFoldDB" id="A0A9P7VFZ8"/>
<organism evidence="2 3">
    <name type="scientific">Guyanagaster necrorhizus</name>
    <dbReference type="NCBI Taxonomy" id="856835"/>
    <lineage>
        <taxon>Eukaryota</taxon>
        <taxon>Fungi</taxon>
        <taxon>Dikarya</taxon>
        <taxon>Basidiomycota</taxon>
        <taxon>Agaricomycotina</taxon>
        <taxon>Agaricomycetes</taxon>
        <taxon>Agaricomycetidae</taxon>
        <taxon>Agaricales</taxon>
        <taxon>Marasmiineae</taxon>
        <taxon>Physalacriaceae</taxon>
        <taxon>Guyanagaster</taxon>
    </lineage>
</organism>
<dbReference type="Proteomes" id="UP000812287">
    <property type="component" value="Unassembled WGS sequence"/>
</dbReference>
<protein>
    <submittedName>
        <fullName evidence="2">Uncharacterized protein</fullName>
    </submittedName>
</protein>
<proteinExistence type="predicted"/>
<evidence type="ECO:0000256" key="1">
    <source>
        <dbReference type="SAM" id="MobiDB-lite"/>
    </source>
</evidence>
<evidence type="ECO:0000313" key="2">
    <source>
        <dbReference type="EMBL" id="KAG7439855.1"/>
    </source>
</evidence>
<feature type="region of interest" description="Disordered" evidence="1">
    <location>
        <begin position="1"/>
        <end position="38"/>
    </location>
</feature>